<proteinExistence type="predicted"/>
<evidence type="ECO:0000313" key="1">
    <source>
        <dbReference type="EMBL" id="KAI9460363.1"/>
    </source>
</evidence>
<gene>
    <name evidence="1" type="ORF">F5148DRAFT_1216856</name>
</gene>
<dbReference type="Proteomes" id="UP001207468">
    <property type="component" value="Unassembled WGS sequence"/>
</dbReference>
<dbReference type="EMBL" id="JAGFNK010000188">
    <property type="protein sequence ID" value="KAI9460363.1"/>
    <property type="molecule type" value="Genomic_DNA"/>
</dbReference>
<accession>A0ACC0U3Z4</accession>
<protein>
    <submittedName>
        <fullName evidence="1">Uncharacterized protein</fullName>
    </submittedName>
</protein>
<sequence>MMNIPRFTNPHSIHDQHIVTTSRANVFPQRPRFVVDDDKLAVLDELLKQTTGSLEASHVRMRKRKRHTNAMEGQSTSHTAYEPAPFRLLSVEHPPKVISLEPKPLPTRIPWEPPCEDNDLEADLRRQQALSAAVDIPSLFRSAEAYISLPQKADKVIHAYSDVPLSSVVLFVAEMPPNNTRRPFGVSHDRATRPSPHEVKPKGDALPVITLEMQGSEQLAACRKRKRRRRTIERRPATFWRPLRCWGGKSSGYALGYEGSWPVEDECETELCYVRDKM</sequence>
<feature type="non-terminal residue" evidence="1">
    <location>
        <position position="278"/>
    </location>
</feature>
<evidence type="ECO:0000313" key="2">
    <source>
        <dbReference type="Proteomes" id="UP001207468"/>
    </source>
</evidence>
<comment type="caution">
    <text evidence="1">The sequence shown here is derived from an EMBL/GenBank/DDBJ whole genome shotgun (WGS) entry which is preliminary data.</text>
</comment>
<reference evidence="1" key="1">
    <citation type="submission" date="2021-03" db="EMBL/GenBank/DDBJ databases">
        <title>Evolutionary priming and transition to the ectomycorrhizal habit in an iconic lineage of mushroom-forming fungi: is preadaptation a requirement?</title>
        <authorList>
            <consortium name="DOE Joint Genome Institute"/>
            <person name="Looney B.P."/>
            <person name="Miyauchi S."/>
            <person name="Morin E."/>
            <person name="Drula E."/>
            <person name="Courty P.E."/>
            <person name="Chicoki N."/>
            <person name="Fauchery L."/>
            <person name="Kohler A."/>
            <person name="Kuo A."/>
            <person name="LaButti K."/>
            <person name="Pangilinan J."/>
            <person name="Lipzen A."/>
            <person name="Riley R."/>
            <person name="Andreopoulos W."/>
            <person name="He G."/>
            <person name="Johnson J."/>
            <person name="Barry K.W."/>
            <person name="Grigoriev I.V."/>
            <person name="Nagy L."/>
            <person name="Hibbett D."/>
            <person name="Henrissat B."/>
            <person name="Matheny P.B."/>
            <person name="Labbe J."/>
            <person name="Martin A.F."/>
        </authorList>
    </citation>
    <scope>NUCLEOTIDE SEQUENCE</scope>
    <source>
        <strain evidence="1">BPL698</strain>
    </source>
</reference>
<keyword evidence="2" id="KW-1185">Reference proteome</keyword>
<organism evidence="1 2">
    <name type="scientific">Russula earlei</name>
    <dbReference type="NCBI Taxonomy" id="71964"/>
    <lineage>
        <taxon>Eukaryota</taxon>
        <taxon>Fungi</taxon>
        <taxon>Dikarya</taxon>
        <taxon>Basidiomycota</taxon>
        <taxon>Agaricomycotina</taxon>
        <taxon>Agaricomycetes</taxon>
        <taxon>Russulales</taxon>
        <taxon>Russulaceae</taxon>
        <taxon>Russula</taxon>
    </lineage>
</organism>
<name>A0ACC0U3Z4_9AGAM</name>